<protein>
    <recommendedName>
        <fullName evidence="4">DUF3180 domain-containing protein</fullName>
    </recommendedName>
</protein>
<dbReference type="Proteomes" id="UP001500051">
    <property type="component" value="Unassembled WGS sequence"/>
</dbReference>
<sequence>MTDPGRVGPQDPRGGGSMKTTSAKSLAVAAVFGALAGWLVVVVANALDLVAPYVPWTAPAALVVIAALVGALAWSTHQRIQVRKERIAPERAVAFLVLGKASALAGAVIAGGYLVFALMFVDRFDAAAPRERVIRALVSVVAAVGLCVAGLLLERACRVPDGDDDDRDDGVEQTAR</sequence>
<keyword evidence="1" id="KW-0472">Membrane</keyword>
<feature type="transmembrane region" description="Helical" evidence="1">
    <location>
        <begin position="95"/>
        <end position="121"/>
    </location>
</feature>
<dbReference type="EMBL" id="BAAAYX010000026">
    <property type="protein sequence ID" value="GAA3718337.1"/>
    <property type="molecule type" value="Genomic_DNA"/>
</dbReference>
<evidence type="ECO:0000313" key="3">
    <source>
        <dbReference type="Proteomes" id="UP001500051"/>
    </source>
</evidence>
<reference evidence="3" key="1">
    <citation type="journal article" date="2019" name="Int. J. Syst. Evol. Microbiol.">
        <title>The Global Catalogue of Microorganisms (GCM) 10K type strain sequencing project: providing services to taxonomists for standard genome sequencing and annotation.</title>
        <authorList>
            <consortium name="The Broad Institute Genomics Platform"/>
            <consortium name="The Broad Institute Genome Sequencing Center for Infectious Disease"/>
            <person name="Wu L."/>
            <person name="Ma J."/>
        </authorList>
    </citation>
    <scope>NUCLEOTIDE SEQUENCE [LARGE SCALE GENOMIC DNA]</scope>
    <source>
        <strain evidence="3">JCM 16548</strain>
    </source>
</reference>
<accession>A0ABP7EF57</accession>
<proteinExistence type="predicted"/>
<feature type="transmembrane region" description="Helical" evidence="1">
    <location>
        <begin position="53"/>
        <end position="74"/>
    </location>
</feature>
<keyword evidence="3" id="KW-1185">Reference proteome</keyword>
<feature type="transmembrane region" description="Helical" evidence="1">
    <location>
        <begin position="133"/>
        <end position="153"/>
    </location>
</feature>
<keyword evidence="1" id="KW-1133">Transmembrane helix</keyword>
<keyword evidence="1" id="KW-0812">Transmembrane</keyword>
<gene>
    <name evidence="2" type="ORF">GCM10022204_42890</name>
</gene>
<name>A0ABP7EF57_9ACTN</name>
<comment type="caution">
    <text evidence="2">The sequence shown here is derived from an EMBL/GenBank/DDBJ whole genome shotgun (WGS) entry which is preliminary data.</text>
</comment>
<dbReference type="InterPro" id="IPR021517">
    <property type="entry name" value="DUF3180"/>
</dbReference>
<evidence type="ECO:0008006" key="4">
    <source>
        <dbReference type="Google" id="ProtNLM"/>
    </source>
</evidence>
<dbReference type="Pfam" id="PF11377">
    <property type="entry name" value="DUF3180"/>
    <property type="match status" value="1"/>
</dbReference>
<feature type="transmembrane region" description="Helical" evidence="1">
    <location>
        <begin position="26"/>
        <end position="47"/>
    </location>
</feature>
<organism evidence="2 3">
    <name type="scientific">Microlunatus aurantiacus</name>
    <dbReference type="NCBI Taxonomy" id="446786"/>
    <lineage>
        <taxon>Bacteria</taxon>
        <taxon>Bacillati</taxon>
        <taxon>Actinomycetota</taxon>
        <taxon>Actinomycetes</taxon>
        <taxon>Propionibacteriales</taxon>
        <taxon>Propionibacteriaceae</taxon>
        <taxon>Microlunatus</taxon>
    </lineage>
</organism>
<evidence type="ECO:0000313" key="2">
    <source>
        <dbReference type="EMBL" id="GAA3718337.1"/>
    </source>
</evidence>
<dbReference type="RefSeq" id="WP_344814511.1">
    <property type="nucleotide sequence ID" value="NZ_BAAAYX010000026.1"/>
</dbReference>
<evidence type="ECO:0000256" key="1">
    <source>
        <dbReference type="SAM" id="Phobius"/>
    </source>
</evidence>